<reference evidence="2" key="1">
    <citation type="journal article" date="2022" name="Mol. Ecol. Resour.">
        <title>The genomes of chicory, endive, great burdock and yacon provide insights into Asteraceae palaeo-polyploidization history and plant inulin production.</title>
        <authorList>
            <person name="Fan W."/>
            <person name="Wang S."/>
            <person name="Wang H."/>
            <person name="Wang A."/>
            <person name="Jiang F."/>
            <person name="Liu H."/>
            <person name="Zhao H."/>
            <person name="Xu D."/>
            <person name="Zhang Y."/>
        </authorList>
    </citation>
    <scope>NUCLEOTIDE SEQUENCE [LARGE SCALE GENOMIC DNA]</scope>
    <source>
        <strain evidence="2">cv. Niubang</strain>
    </source>
</reference>
<gene>
    <name evidence="1" type="ORF">L6452_08300</name>
</gene>
<sequence>MVILNREECNSSGDLPTLFGKGTSESVELRKENVSKFASHLERAMINEGKSNLILVSGESGTVQSNPVLEAFDNAKTVRNYNSREKSERKLKGCILLLSLVTVKHLDGKALNKPVCEARVMIGPVPDYGLINDRRLDCSRVIDLICHMEA</sequence>
<accession>A0ACB9DGX3</accession>
<dbReference type="EMBL" id="CM042049">
    <property type="protein sequence ID" value="KAI3745889.1"/>
    <property type="molecule type" value="Genomic_DNA"/>
</dbReference>
<keyword evidence="2" id="KW-1185">Reference proteome</keyword>
<reference evidence="1 2" key="2">
    <citation type="journal article" date="2022" name="Mol. Ecol. Resour.">
        <title>The genomes of chicory, endive, great burdock and yacon provide insights into Asteraceae paleo-polyploidization history and plant inulin production.</title>
        <authorList>
            <person name="Fan W."/>
            <person name="Wang S."/>
            <person name="Wang H."/>
            <person name="Wang A."/>
            <person name="Jiang F."/>
            <person name="Liu H."/>
            <person name="Zhao H."/>
            <person name="Xu D."/>
            <person name="Zhang Y."/>
        </authorList>
    </citation>
    <scope>NUCLEOTIDE SEQUENCE [LARGE SCALE GENOMIC DNA]</scope>
    <source>
        <strain evidence="2">cv. Niubang</strain>
    </source>
</reference>
<organism evidence="1 2">
    <name type="scientific">Arctium lappa</name>
    <name type="common">Greater burdock</name>
    <name type="synonym">Lappa major</name>
    <dbReference type="NCBI Taxonomy" id="4217"/>
    <lineage>
        <taxon>Eukaryota</taxon>
        <taxon>Viridiplantae</taxon>
        <taxon>Streptophyta</taxon>
        <taxon>Embryophyta</taxon>
        <taxon>Tracheophyta</taxon>
        <taxon>Spermatophyta</taxon>
        <taxon>Magnoliopsida</taxon>
        <taxon>eudicotyledons</taxon>
        <taxon>Gunneridae</taxon>
        <taxon>Pentapetalae</taxon>
        <taxon>asterids</taxon>
        <taxon>campanulids</taxon>
        <taxon>Asterales</taxon>
        <taxon>Asteraceae</taxon>
        <taxon>Carduoideae</taxon>
        <taxon>Cardueae</taxon>
        <taxon>Arctiinae</taxon>
        <taxon>Arctium</taxon>
    </lineage>
</organism>
<evidence type="ECO:0000313" key="1">
    <source>
        <dbReference type="EMBL" id="KAI3745889.1"/>
    </source>
</evidence>
<dbReference type="Proteomes" id="UP001055879">
    <property type="component" value="Linkage Group LG03"/>
</dbReference>
<protein>
    <submittedName>
        <fullName evidence="1">Uncharacterized protein</fullName>
    </submittedName>
</protein>
<proteinExistence type="predicted"/>
<name>A0ACB9DGX3_ARCLA</name>
<evidence type="ECO:0000313" key="2">
    <source>
        <dbReference type="Proteomes" id="UP001055879"/>
    </source>
</evidence>
<comment type="caution">
    <text evidence="1">The sequence shown here is derived from an EMBL/GenBank/DDBJ whole genome shotgun (WGS) entry which is preliminary data.</text>
</comment>